<comment type="similarity">
    <text evidence="1">Belongs to the filamin family.</text>
</comment>
<dbReference type="SMART" id="SM00557">
    <property type="entry name" value="IG_FLMN"/>
    <property type="match status" value="2"/>
</dbReference>
<dbReference type="InterPro" id="IPR001298">
    <property type="entry name" value="Filamin/ABP280_rpt"/>
</dbReference>
<evidence type="ECO:0000256" key="1">
    <source>
        <dbReference type="ARBA" id="ARBA00009238"/>
    </source>
</evidence>
<name>A0A819Z9Z9_9BILA</name>
<dbReference type="SUPFAM" id="SSF81296">
    <property type="entry name" value="E set domains"/>
    <property type="match status" value="2"/>
</dbReference>
<keyword evidence="2" id="KW-0677">Repeat</keyword>
<evidence type="ECO:0000313" key="5">
    <source>
        <dbReference type="Proteomes" id="UP000663874"/>
    </source>
</evidence>
<evidence type="ECO:0000313" key="4">
    <source>
        <dbReference type="EMBL" id="CAF4170806.1"/>
    </source>
</evidence>
<reference evidence="4" key="1">
    <citation type="submission" date="2021-02" db="EMBL/GenBank/DDBJ databases">
        <authorList>
            <person name="Nowell W R."/>
        </authorList>
    </citation>
    <scope>NUCLEOTIDE SEQUENCE</scope>
</reference>
<dbReference type="InterPro" id="IPR044801">
    <property type="entry name" value="Filamin"/>
</dbReference>
<dbReference type="InterPro" id="IPR013783">
    <property type="entry name" value="Ig-like_fold"/>
</dbReference>
<dbReference type="EMBL" id="CAJOBE010013862">
    <property type="protein sequence ID" value="CAF4170806.1"/>
    <property type="molecule type" value="Genomic_DNA"/>
</dbReference>
<dbReference type="Proteomes" id="UP000663874">
    <property type="component" value="Unassembled WGS sequence"/>
</dbReference>
<dbReference type="InterPro" id="IPR017868">
    <property type="entry name" value="Filamin/ABP280_repeat-like"/>
</dbReference>
<evidence type="ECO:0000256" key="2">
    <source>
        <dbReference type="ARBA" id="ARBA00022737"/>
    </source>
</evidence>
<dbReference type="AlphaFoldDB" id="A0A819Z9Z9"/>
<organism evidence="4 5">
    <name type="scientific">Rotaria sordida</name>
    <dbReference type="NCBI Taxonomy" id="392033"/>
    <lineage>
        <taxon>Eukaryota</taxon>
        <taxon>Metazoa</taxon>
        <taxon>Spiralia</taxon>
        <taxon>Gnathifera</taxon>
        <taxon>Rotifera</taxon>
        <taxon>Eurotatoria</taxon>
        <taxon>Bdelloidea</taxon>
        <taxon>Philodinida</taxon>
        <taxon>Philodinidae</taxon>
        <taxon>Rotaria</taxon>
    </lineage>
</organism>
<dbReference type="PROSITE" id="PS50194">
    <property type="entry name" value="FILAMIN_REPEAT"/>
    <property type="match status" value="2"/>
</dbReference>
<dbReference type="InterPro" id="IPR014756">
    <property type="entry name" value="Ig_E-set"/>
</dbReference>
<dbReference type="PANTHER" id="PTHR38537">
    <property type="entry name" value="JITTERBUG, ISOFORM N"/>
    <property type="match status" value="1"/>
</dbReference>
<dbReference type="GO" id="GO:0051015">
    <property type="term" value="F:actin filament binding"/>
    <property type="evidence" value="ECO:0007669"/>
    <property type="project" value="InterPro"/>
</dbReference>
<proteinExistence type="inferred from homology"/>
<gene>
    <name evidence="4" type="ORF">FNK824_LOCUS34678</name>
</gene>
<feature type="repeat" description="Filamin" evidence="3">
    <location>
        <begin position="98"/>
        <end position="191"/>
    </location>
</feature>
<evidence type="ECO:0000256" key="3">
    <source>
        <dbReference type="PROSITE-ProRule" id="PRU00087"/>
    </source>
</evidence>
<feature type="repeat" description="Filamin" evidence="3">
    <location>
        <begin position="1"/>
        <end position="100"/>
    </location>
</feature>
<dbReference type="PANTHER" id="PTHR38537:SF16">
    <property type="entry name" value="CALPONIN-HOMOLOGY (CH) DOMAIN-CONTAINING PROTEIN"/>
    <property type="match status" value="1"/>
</dbReference>
<protein>
    <submittedName>
        <fullName evidence="4">Uncharacterized protein</fullName>
    </submittedName>
</protein>
<accession>A0A819Z9Z9</accession>
<sequence>MEIYGSSSSIQAYDTNRLIISDIPRLLIINRPVEFTIDVSKAGKGQLEVSINNGQVPKQVKPLGNSKFHFTFIPLLNESHMISIKFNGHQVSGFPRQCQIITSDNVKIRGPSLNPILVGTQTWFTIDILHNDLSDLHVTIFTPTNEQLNPSTLLTSDGLRVDWTPSEIGTYIIHLILYGYSIPGSPFSVKSYDPKKILIIPPINDSTIGEPVKFLRK</sequence>
<comment type="caution">
    <text evidence="4">The sequence shown here is derived from an EMBL/GenBank/DDBJ whole genome shotgun (WGS) entry which is preliminary data.</text>
</comment>
<dbReference type="Pfam" id="PF00630">
    <property type="entry name" value="Filamin"/>
    <property type="match status" value="2"/>
</dbReference>
<dbReference type="GO" id="GO:0030036">
    <property type="term" value="P:actin cytoskeleton organization"/>
    <property type="evidence" value="ECO:0007669"/>
    <property type="project" value="InterPro"/>
</dbReference>
<dbReference type="Gene3D" id="2.60.40.10">
    <property type="entry name" value="Immunoglobulins"/>
    <property type="match status" value="2"/>
</dbReference>